<protein>
    <submittedName>
        <fullName evidence="1">Recombination, repair and ssDNA binding protein UvsY</fullName>
    </submittedName>
</protein>
<reference evidence="1" key="1">
    <citation type="submission" date="2020-04" db="EMBL/GenBank/DDBJ databases">
        <authorList>
            <person name="Chiriac C."/>
            <person name="Salcher M."/>
            <person name="Ghai R."/>
            <person name="Kavagutti S V."/>
        </authorList>
    </citation>
    <scope>NUCLEOTIDE SEQUENCE</scope>
</reference>
<name>A0A6J5KT89_9CAUD</name>
<sequence length="149" mass="17504">MKPTPLVDLIAMWDKDAEIDQTDPGGEILRIPILHSKYVKQHMTHSLASKQFAIEYSRIKKIKWEYYTGKLNGDEETLKKFNLEPFRFTLKGDISFYLESDEDLARITAKKALHDQAVDFCSQVVKELNARTYQIRAFMDWEKFIQGQR</sequence>
<dbReference type="EMBL" id="LR796178">
    <property type="protein sequence ID" value="CAB4124355.1"/>
    <property type="molecule type" value="Genomic_DNA"/>
</dbReference>
<evidence type="ECO:0000313" key="1">
    <source>
        <dbReference type="EMBL" id="CAB4124355.1"/>
    </source>
</evidence>
<accession>A0A6J5KT89</accession>
<gene>
    <name evidence="1" type="ORF">UFOVP49_193</name>
</gene>
<organism evidence="1">
    <name type="scientific">uncultured Caudovirales phage</name>
    <dbReference type="NCBI Taxonomy" id="2100421"/>
    <lineage>
        <taxon>Viruses</taxon>
        <taxon>Duplodnaviria</taxon>
        <taxon>Heunggongvirae</taxon>
        <taxon>Uroviricota</taxon>
        <taxon>Caudoviricetes</taxon>
        <taxon>Peduoviridae</taxon>
        <taxon>Maltschvirus</taxon>
        <taxon>Maltschvirus maltsch</taxon>
    </lineage>
</organism>
<proteinExistence type="predicted"/>
<dbReference type="Pfam" id="PF11056">
    <property type="entry name" value="UvsY"/>
    <property type="match status" value="1"/>
</dbReference>
<dbReference type="InterPro" id="IPR021289">
    <property type="entry name" value="UvsY"/>
</dbReference>